<dbReference type="EMBL" id="AAACVH010000034">
    <property type="protein sequence ID" value="EAA8666943.1"/>
    <property type="molecule type" value="Genomic_DNA"/>
</dbReference>
<gene>
    <name evidence="3" type="ORF">KO51_23645</name>
    <name evidence="2" type="ORF">NL99_18560</name>
</gene>
<accession>A0A3R0CA59</accession>
<proteinExistence type="predicted"/>
<dbReference type="EMBL" id="RSMR01000037">
    <property type="protein sequence ID" value="MIK94415.1"/>
    <property type="molecule type" value="Genomic_DNA"/>
</dbReference>
<feature type="transmembrane region" description="Helical" evidence="1">
    <location>
        <begin position="6"/>
        <end position="26"/>
    </location>
</feature>
<evidence type="ECO:0000313" key="2">
    <source>
        <dbReference type="EMBL" id="EAA8666943.1"/>
    </source>
</evidence>
<keyword evidence="1" id="KW-1133">Transmembrane helix</keyword>
<name>A0A3R0CA59_SALER</name>
<dbReference type="AlphaFoldDB" id="A0A3R0CA59"/>
<dbReference type="Proteomes" id="UP000839834">
    <property type="component" value="Unassembled WGS sequence"/>
</dbReference>
<reference evidence="3" key="1">
    <citation type="submission" date="2018-08" db="EMBL/GenBank/DDBJ databases">
        <authorList>
            <consortium name="GenomeTrakr network: Whole genome sequencing for foodborne pathogen traceback"/>
        </authorList>
    </citation>
    <scope>NUCLEOTIDE SEQUENCE [LARGE SCALE GENOMIC DNA]</scope>
    <source>
        <strain evidence="3">FLUFL-1338</strain>
        <strain evidence="2">FLUFL-367</strain>
    </source>
</reference>
<sequence length="168" mass="19286">MSDSAYNIYSLAVSSLAFLLSVYTFFKSRKDIKFAQENASEALRLQHGTIELQIRTGITNARNTINNLTPILTPYLAKKQSGSLSAEESYSLDLLYKTYDSCIEDLLNQYDEACKKYIDGKVDRAMFKETYFHEIKNITSSQDLSSYYNLDATKYTSTLKVRDEWITK</sequence>
<evidence type="ECO:0000256" key="1">
    <source>
        <dbReference type="SAM" id="Phobius"/>
    </source>
</evidence>
<protein>
    <recommendedName>
        <fullName evidence="4">DUF4760 domain-containing protein</fullName>
    </recommendedName>
</protein>
<keyword evidence="1" id="KW-0472">Membrane</keyword>
<comment type="caution">
    <text evidence="3">The sequence shown here is derived from an EMBL/GenBank/DDBJ whole genome shotgun (WGS) entry which is preliminary data.</text>
</comment>
<evidence type="ECO:0000313" key="3">
    <source>
        <dbReference type="EMBL" id="MIK94415.1"/>
    </source>
</evidence>
<keyword evidence="1" id="KW-0812">Transmembrane</keyword>
<organism evidence="3">
    <name type="scientific">Salmonella enterica</name>
    <name type="common">Salmonella choleraesuis</name>
    <dbReference type="NCBI Taxonomy" id="28901"/>
    <lineage>
        <taxon>Bacteria</taxon>
        <taxon>Pseudomonadati</taxon>
        <taxon>Pseudomonadota</taxon>
        <taxon>Gammaproteobacteria</taxon>
        <taxon>Enterobacterales</taxon>
        <taxon>Enterobacteriaceae</taxon>
        <taxon>Salmonella</taxon>
    </lineage>
</organism>
<evidence type="ECO:0008006" key="4">
    <source>
        <dbReference type="Google" id="ProtNLM"/>
    </source>
</evidence>
<dbReference type="Proteomes" id="UP000885283">
    <property type="component" value="Unassembled WGS sequence"/>
</dbReference>